<proteinExistence type="predicted"/>
<feature type="transmembrane region" description="Helical" evidence="1">
    <location>
        <begin position="142"/>
        <end position="167"/>
    </location>
</feature>
<accession>A0A6J8B3P5</accession>
<dbReference type="EMBL" id="CACVKT020002490">
    <property type="protein sequence ID" value="CAC5378083.1"/>
    <property type="molecule type" value="Genomic_DNA"/>
</dbReference>
<dbReference type="Proteomes" id="UP000507470">
    <property type="component" value="Unassembled WGS sequence"/>
</dbReference>
<keyword evidence="1" id="KW-0472">Membrane</keyword>
<reference evidence="2 3" key="1">
    <citation type="submission" date="2020-06" db="EMBL/GenBank/DDBJ databases">
        <authorList>
            <person name="Li R."/>
            <person name="Bekaert M."/>
        </authorList>
    </citation>
    <scope>NUCLEOTIDE SEQUENCE [LARGE SCALE GENOMIC DNA]</scope>
    <source>
        <strain evidence="3">wild</strain>
    </source>
</reference>
<evidence type="ECO:0000313" key="3">
    <source>
        <dbReference type="Proteomes" id="UP000507470"/>
    </source>
</evidence>
<evidence type="ECO:0000256" key="1">
    <source>
        <dbReference type="SAM" id="Phobius"/>
    </source>
</evidence>
<evidence type="ECO:0000313" key="2">
    <source>
        <dbReference type="EMBL" id="CAC5378083.1"/>
    </source>
</evidence>
<dbReference type="OrthoDB" id="6083501at2759"/>
<dbReference type="AlphaFoldDB" id="A0A6J8B3P5"/>
<feature type="transmembrane region" description="Helical" evidence="1">
    <location>
        <begin position="114"/>
        <end position="136"/>
    </location>
</feature>
<gene>
    <name evidence="2" type="ORF">MCOR_14326</name>
</gene>
<feature type="transmembrane region" description="Helical" evidence="1">
    <location>
        <begin position="21"/>
        <end position="43"/>
    </location>
</feature>
<protein>
    <submittedName>
        <fullName evidence="2">Uncharacterized protein</fullName>
    </submittedName>
</protein>
<name>A0A6J8B3P5_MYTCO</name>
<sequence length="216" mass="24435">MAKRRTVRIDIGVFQITPCTLLSIFLFGYTLHFIGFFSPFWVIEGCHEIGLFYSCSDCMTLNHTSSVRGCFIHDSSYHEVNLWFQVISLFVQHFPAGCLNSFHAVAFLCTRCGCIFNLIYTISGLLTLIGCIILATHRVSQLSWSFGLGCAGGIYSLIMVILADIVIIQIKRGRFHLNEIVETDSDPEDDSKTLAVHVQKHAQWKLSFKQPRSEFV</sequence>
<keyword evidence="1" id="KW-0812">Transmembrane</keyword>
<organism evidence="2 3">
    <name type="scientific">Mytilus coruscus</name>
    <name type="common">Sea mussel</name>
    <dbReference type="NCBI Taxonomy" id="42192"/>
    <lineage>
        <taxon>Eukaryota</taxon>
        <taxon>Metazoa</taxon>
        <taxon>Spiralia</taxon>
        <taxon>Lophotrochozoa</taxon>
        <taxon>Mollusca</taxon>
        <taxon>Bivalvia</taxon>
        <taxon>Autobranchia</taxon>
        <taxon>Pteriomorphia</taxon>
        <taxon>Mytilida</taxon>
        <taxon>Mytiloidea</taxon>
        <taxon>Mytilidae</taxon>
        <taxon>Mytilinae</taxon>
        <taxon>Mytilus</taxon>
    </lineage>
</organism>
<feature type="transmembrane region" description="Helical" evidence="1">
    <location>
        <begin position="82"/>
        <end position="102"/>
    </location>
</feature>
<keyword evidence="3" id="KW-1185">Reference proteome</keyword>
<keyword evidence="1" id="KW-1133">Transmembrane helix</keyword>